<dbReference type="EMBL" id="CSAD01000506">
    <property type="protein sequence ID" value="COW08545.1"/>
    <property type="molecule type" value="Genomic_DNA"/>
</dbReference>
<dbReference type="EMBL" id="CSAE01000778">
    <property type="protein sequence ID" value="COW90511.1"/>
    <property type="molecule type" value="Genomic_DNA"/>
</dbReference>
<proteinExistence type="predicted"/>
<organism evidence="4 5">
    <name type="scientific">Mycobacterium tuberculosis</name>
    <dbReference type="NCBI Taxonomy" id="1773"/>
    <lineage>
        <taxon>Bacteria</taxon>
        <taxon>Bacillati</taxon>
        <taxon>Actinomycetota</taxon>
        <taxon>Actinomycetes</taxon>
        <taxon>Mycobacteriales</taxon>
        <taxon>Mycobacteriaceae</taxon>
        <taxon>Mycobacterium</taxon>
        <taxon>Mycobacterium tuberculosis complex</taxon>
    </lineage>
</organism>
<dbReference type="Proteomes" id="UP000045842">
    <property type="component" value="Unassembled WGS sequence"/>
</dbReference>
<evidence type="ECO:0000313" key="6">
    <source>
        <dbReference type="Proteomes" id="UP000044938"/>
    </source>
</evidence>
<reference evidence="5 6" key="2">
    <citation type="submission" date="2015-03" db="EMBL/GenBank/DDBJ databases">
        <authorList>
            <consortium name="Pathogen Informatics"/>
        </authorList>
    </citation>
    <scope>NUCLEOTIDE SEQUENCE [LARGE SCALE GENOMIC DNA]</scope>
    <source>
        <strain evidence="2 7">G09801536</strain>
        <strain evidence="5">K00500041</strain>
        <strain evidence="3 6">M09401471</strain>
    </source>
</reference>
<dbReference type="Proteomes" id="UP000038802">
    <property type="component" value="Unassembled WGS sequence"/>
</dbReference>
<sequence length="74" mass="7586">MASFGGEITTGRGGCGHQPVDIALTVAQGDLVGLGTGKQLLGQGGQRAGAVRFDIYEGGIQLRMLKCQHPCDAT</sequence>
<dbReference type="Proteomes" id="UP000236349">
    <property type="component" value="Chromosome"/>
</dbReference>
<protein>
    <submittedName>
        <fullName evidence="4">Uncharacterized protein</fullName>
    </submittedName>
</protein>
<evidence type="ECO:0000313" key="3">
    <source>
        <dbReference type="EMBL" id="COW43041.1"/>
    </source>
</evidence>
<dbReference type="EMBL" id="CP024614">
    <property type="protein sequence ID" value="AUS52108.1"/>
    <property type="molecule type" value="Genomic_DNA"/>
</dbReference>
<gene>
    <name evidence="1" type="ORF">CAB90_03280</name>
    <name evidence="2" type="ORF">ERS007679_03083</name>
    <name evidence="4" type="ORF">ERS007703_04431</name>
    <name evidence="3" type="ORF">ERS007720_02625</name>
</gene>
<dbReference type="EMBL" id="CSAJ01000350">
    <property type="protein sequence ID" value="COW43041.1"/>
    <property type="molecule type" value="Genomic_DNA"/>
</dbReference>
<dbReference type="Proteomes" id="UP000044938">
    <property type="component" value="Unassembled WGS sequence"/>
</dbReference>
<evidence type="ECO:0000313" key="5">
    <source>
        <dbReference type="Proteomes" id="UP000038802"/>
    </source>
</evidence>
<evidence type="ECO:0000313" key="2">
    <source>
        <dbReference type="EMBL" id="COW08545.1"/>
    </source>
</evidence>
<reference evidence="4" key="1">
    <citation type="submission" date="2015-03" db="EMBL/GenBank/DDBJ databases">
        <authorList>
            <person name="Murphy D."/>
        </authorList>
    </citation>
    <scope>NUCLEOTIDE SEQUENCE [LARGE SCALE GENOMIC DNA]</scope>
    <source>
        <strain evidence="4">K00500041</strain>
    </source>
</reference>
<dbReference type="AlphaFoldDB" id="A0A0U0SM11"/>
<evidence type="ECO:0000313" key="4">
    <source>
        <dbReference type="EMBL" id="COW90511.1"/>
    </source>
</evidence>
<reference evidence="1 8" key="3">
    <citation type="submission" date="2017-10" db="EMBL/GenBank/DDBJ databases">
        <title>Clinical isolate obtained from a human patient with meningeal tuberculosis in michoacan, Mexico.</title>
        <authorList>
            <person name="Guillen-Nepita A.L."/>
            <person name="Negrete-Paz A.M."/>
            <person name="Vazquez-Marrufo G."/>
            <person name="Cruz-Hernandez A."/>
            <person name="Fresia P."/>
            <person name="Naya H."/>
            <person name="Vazquez-Garciduenas M.S."/>
        </authorList>
    </citation>
    <scope>NUCLEOTIDE SEQUENCE [LARGE SCALE GENOMIC DNA]</scope>
    <source>
        <strain evidence="8">Beijing/MYC004</strain>
        <strain evidence="1">MYC004</strain>
    </source>
</reference>
<name>A0A0U0SM11_MYCTX</name>
<evidence type="ECO:0000313" key="7">
    <source>
        <dbReference type="Proteomes" id="UP000045842"/>
    </source>
</evidence>
<evidence type="ECO:0000313" key="8">
    <source>
        <dbReference type="Proteomes" id="UP000236349"/>
    </source>
</evidence>
<evidence type="ECO:0000313" key="1">
    <source>
        <dbReference type="EMBL" id="AUS52108.1"/>
    </source>
</evidence>
<accession>A0A0U0SM11</accession>